<name>A0A318K6E0_9NOCA</name>
<reference evidence="1 2" key="1">
    <citation type="submission" date="2018-05" db="EMBL/GenBank/DDBJ databases">
        <title>Genomic Encyclopedia of Type Strains, Phase IV (KMG-IV): sequencing the most valuable type-strain genomes for metagenomic binning, comparative biology and taxonomic classification.</title>
        <authorList>
            <person name="Goeker M."/>
        </authorList>
    </citation>
    <scope>NUCLEOTIDE SEQUENCE [LARGE SCALE GENOMIC DNA]</scope>
    <source>
        <strain evidence="1 2">DSM 44704</strain>
    </source>
</reference>
<sequence>MVLSNGLHRMFGMSERSERKLGTATCVVMAEPSASEAEA</sequence>
<accession>A0A318K6E0</accession>
<protein>
    <submittedName>
        <fullName evidence="1">Uncharacterized protein</fullName>
    </submittedName>
</protein>
<dbReference type="AlphaFoldDB" id="A0A318K6E0"/>
<dbReference type="Proteomes" id="UP000247569">
    <property type="component" value="Unassembled WGS sequence"/>
</dbReference>
<keyword evidence="2" id="KW-1185">Reference proteome</keyword>
<comment type="caution">
    <text evidence="1">The sequence shown here is derived from an EMBL/GenBank/DDBJ whole genome shotgun (WGS) entry which is preliminary data.</text>
</comment>
<gene>
    <name evidence="1" type="ORF">DFR70_105378</name>
</gene>
<proteinExistence type="predicted"/>
<evidence type="ECO:0000313" key="1">
    <source>
        <dbReference type="EMBL" id="PXX64193.1"/>
    </source>
</evidence>
<evidence type="ECO:0000313" key="2">
    <source>
        <dbReference type="Proteomes" id="UP000247569"/>
    </source>
</evidence>
<dbReference type="EMBL" id="QJKF01000005">
    <property type="protein sequence ID" value="PXX64193.1"/>
    <property type="molecule type" value="Genomic_DNA"/>
</dbReference>
<organism evidence="1 2">
    <name type="scientific">Nocardia tenerifensis</name>
    <dbReference type="NCBI Taxonomy" id="228006"/>
    <lineage>
        <taxon>Bacteria</taxon>
        <taxon>Bacillati</taxon>
        <taxon>Actinomycetota</taxon>
        <taxon>Actinomycetes</taxon>
        <taxon>Mycobacteriales</taxon>
        <taxon>Nocardiaceae</taxon>
        <taxon>Nocardia</taxon>
    </lineage>
</organism>